<dbReference type="GO" id="GO:0046872">
    <property type="term" value="F:metal ion binding"/>
    <property type="evidence" value="ECO:0007669"/>
    <property type="project" value="InterPro"/>
</dbReference>
<dbReference type="RefSeq" id="WP_060914202.1">
    <property type="nucleotide sequence ID" value="NZ_KQ959959.1"/>
</dbReference>
<feature type="domain" description="HMA" evidence="1">
    <location>
        <begin position="1"/>
        <end position="64"/>
    </location>
</feature>
<dbReference type="STRING" id="1379.HMPREF3186_01044"/>
<dbReference type="Gene3D" id="3.30.70.100">
    <property type="match status" value="1"/>
</dbReference>
<dbReference type="PATRIC" id="fig|1379.3.peg.1029"/>
<dbReference type="AlphaFoldDB" id="A0A133ZW39"/>
<gene>
    <name evidence="2" type="ORF">HMPREF3186_01044</name>
</gene>
<dbReference type="CDD" id="cd00371">
    <property type="entry name" value="HMA"/>
    <property type="match status" value="1"/>
</dbReference>
<dbReference type="Pfam" id="PF00403">
    <property type="entry name" value="HMA"/>
    <property type="match status" value="1"/>
</dbReference>
<evidence type="ECO:0000313" key="3">
    <source>
        <dbReference type="Proteomes" id="UP000070355"/>
    </source>
</evidence>
<evidence type="ECO:0000259" key="1">
    <source>
        <dbReference type="PROSITE" id="PS50846"/>
    </source>
</evidence>
<dbReference type="OrthoDB" id="9813965at2"/>
<dbReference type="InterPro" id="IPR006121">
    <property type="entry name" value="HMA_dom"/>
</dbReference>
<protein>
    <submittedName>
        <fullName evidence="2">Heavy metal-associated domain protein</fullName>
    </submittedName>
</protein>
<dbReference type="SUPFAM" id="SSF55008">
    <property type="entry name" value="HMA, heavy metal-associated domain"/>
    <property type="match status" value="1"/>
</dbReference>
<accession>A0A133ZW39</accession>
<sequence length="64" mass="7027">MKNEYSIEGVKCGGCVAAVKERLSKLDNVDNIEINIQEKTIEVEGTASKEDLQAALVETNFKIV</sequence>
<dbReference type="PROSITE" id="PS50846">
    <property type="entry name" value="HMA_2"/>
    <property type="match status" value="1"/>
</dbReference>
<reference evidence="3" key="1">
    <citation type="submission" date="2016-01" db="EMBL/GenBank/DDBJ databases">
        <authorList>
            <person name="Mitreva M."/>
            <person name="Pepin K.H."/>
            <person name="Mihindukulasuriya K.A."/>
            <person name="Fulton R."/>
            <person name="Fronick C."/>
            <person name="O'Laughlin M."/>
            <person name="Miner T."/>
            <person name="Herter B."/>
            <person name="Rosa B.A."/>
            <person name="Cordes M."/>
            <person name="Tomlinson C."/>
            <person name="Wollam A."/>
            <person name="Palsikar V.B."/>
            <person name="Mardis E.R."/>
            <person name="Wilson R.K."/>
        </authorList>
    </citation>
    <scope>NUCLEOTIDE SEQUENCE [LARGE SCALE GENOMIC DNA]</scope>
    <source>
        <strain evidence="3">DNF01167</strain>
    </source>
</reference>
<comment type="caution">
    <text evidence="2">The sequence shown here is derived from an EMBL/GenBank/DDBJ whole genome shotgun (WGS) entry which is preliminary data.</text>
</comment>
<dbReference type="Proteomes" id="UP000070355">
    <property type="component" value="Unassembled WGS sequence"/>
</dbReference>
<dbReference type="EMBL" id="LSDC01000068">
    <property type="protein sequence ID" value="KXB59649.1"/>
    <property type="molecule type" value="Genomic_DNA"/>
</dbReference>
<organism evidence="2 3">
    <name type="scientific">Gemella haemolysans</name>
    <dbReference type="NCBI Taxonomy" id="1379"/>
    <lineage>
        <taxon>Bacteria</taxon>
        <taxon>Bacillati</taxon>
        <taxon>Bacillota</taxon>
        <taxon>Bacilli</taxon>
        <taxon>Bacillales</taxon>
        <taxon>Gemellaceae</taxon>
        <taxon>Gemella</taxon>
    </lineage>
</organism>
<name>A0A133ZW39_9BACL</name>
<evidence type="ECO:0000313" key="2">
    <source>
        <dbReference type="EMBL" id="KXB59649.1"/>
    </source>
</evidence>
<proteinExistence type="predicted"/>
<dbReference type="InterPro" id="IPR036163">
    <property type="entry name" value="HMA_dom_sf"/>
</dbReference>